<dbReference type="AlphaFoldDB" id="A0A9P6TD72"/>
<dbReference type="Proteomes" id="UP000886653">
    <property type="component" value="Unassembled WGS sequence"/>
</dbReference>
<evidence type="ECO:0000256" key="1">
    <source>
        <dbReference type="SAM" id="MobiDB-lite"/>
    </source>
</evidence>
<gene>
    <name evidence="3" type="ORF">CROQUDRAFT_657549</name>
</gene>
<feature type="region of interest" description="Disordered" evidence="1">
    <location>
        <begin position="67"/>
        <end position="88"/>
    </location>
</feature>
<proteinExistence type="predicted"/>
<organism evidence="3 4">
    <name type="scientific">Cronartium quercuum f. sp. fusiforme G11</name>
    <dbReference type="NCBI Taxonomy" id="708437"/>
    <lineage>
        <taxon>Eukaryota</taxon>
        <taxon>Fungi</taxon>
        <taxon>Dikarya</taxon>
        <taxon>Basidiomycota</taxon>
        <taxon>Pucciniomycotina</taxon>
        <taxon>Pucciniomycetes</taxon>
        <taxon>Pucciniales</taxon>
        <taxon>Coleosporiaceae</taxon>
        <taxon>Cronartium</taxon>
    </lineage>
</organism>
<accession>A0A9P6TD72</accession>
<feature type="compositionally biased region" description="Basic and acidic residues" evidence="1">
    <location>
        <begin position="70"/>
        <end position="80"/>
    </location>
</feature>
<dbReference type="EMBL" id="MU167262">
    <property type="protein sequence ID" value="KAG0146378.1"/>
    <property type="molecule type" value="Genomic_DNA"/>
</dbReference>
<evidence type="ECO:0000313" key="4">
    <source>
        <dbReference type="Proteomes" id="UP000886653"/>
    </source>
</evidence>
<keyword evidence="2" id="KW-0732">Signal</keyword>
<feature type="chain" id="PRO_5040207332" evidence="2">
    <location>
        <begin position="22"/>
        <end position="88"/>
    </location>
</feature>
<reference evidence="3" key="1">
    <citation type="submission" date="2013-11" db="EMBL/GenBank/DDBJ databases">
        <title>Genome sequence of the fusiform rust pathogen reveals effectors for host alternation and coevolution with pine.</title>
        <authorList>
            <consortium name="DOE Joint Genome Institute"/>
            <person name="Smith K."/>
            <person name="Pendleton A."/>
            <person name="Kubisiak T."/>
            <person name="Anderson C."/>
            <person name="Salamov A."/>
            <person name="Aerts A."/>
            <person name="Riley R."/>
            <person name="Clum A."/>
            <person name="Lindquist E."/>
            <person name="Ence D."/>
            <person name="Campbell M."/>
            <person name="Kronenberg Z."/>
            <person name="Feau N."/>
            <person name="Dhillon B."/>
            <person name="Hamelin R."/>
            <person name="Burleigh J."/>
            <person name="Smith J."/>
            <person name="Yandell M."/>
            <person name="Nelson C."/>
            <person name="Grigoriev I."/>
            <person name="Davis J."/>
        </authorList>
    </citation>
    <scope>NUCLEOTIDE SEQUENCE</scope>
    <source>
        <strain evidence="3">G11</strain>
    </source>
</reference>
<keyword evidence="4" id="KW-1185">Reference proteome</keyword>
<protein>
    <submittedName>
        <fullName evidence="3">Uncharacterized protein</fullName>
    </submittedName>
</protein>
<evidence type="ECO:0000256" key="2">
    <source>
        <dbReference type="SAM" id="SignalP"/>
    </source>
</evidence>
<comment type="caution">
    <text evidence="3">The sequence shown here is derived from an EMBL/GenBank/DDBJ whole genome shotgun (WGS) entry which is preliminary data.</text>
</comment>
<name>A0A9P6TD72_9BASI</name>
<evidence type="ECO:0000313" key="3">
    <source>
        <dbReference type="EMBL" id="KAG0146378.1"/>
    </source>
</evidence>
<feature type="signal peptide" evidence="2">
    <location>
        <begin position="1"/>
        <end position="21"/>
    </location>
</feature>
<sequence>MKSVLRLLFLAVVLILNAVSAHPKKETEEVSANAYTLPTYEIVPGQKIRIPTAYGWANALPSVNPSGEYLAERPKQERNKAVATTVEN</sequence>